<evidence type="ECO:0000256" key="2">
    <source>
        <dbReference type="ARBA" id="ARBA00022801"/>
    </source>
</evidence>
<dbReference type="Gene3D" id="2.60.40.10">
    <property type="entry name" value="Immunoglobulins"/>
    <property type="match status" value="1"/>
</dbReference>
<comment type="similarity">
    <text evidence="1">Belongs to the glycosyl hydrolase 13 family.</text>
</comment>
<dbReference type="Gene3D" id="3.20.20.80">
    <property type="entry name" value="Glycosidases"/>
    <property type="match status" value="1"/>
</dbReference>
<dbReference type="InterPro" id="IPR017853">
    <property type="entry name" value="GH"/>
</dbReference>
<keyword evidence="2 5" id="KW-0378">Hydrolase</keyword>
<evidence type="ECO:0000256" key="3">
    <source>
        <dbReference type="ARBA" id="ARBA00023295"/>
    </source>
</evidence>
<dbReference type="CDD" id="cd02857">
    <property type="entry name" value="E_set_CDase_PDE_N"/>
    <property type="match status" value="1"/>
</dbReference>
<dbReference type="InterPro" id="IPR006047">
    <property type="entry name" value="GH13_cat_dom"/>
</dbReference>
<gene>
    <name evidence="5" type="primary">tvaI</name>
    <name evidence="5" type="ORF">DSM106044_04153</name>
</gene>
<dbReference type="Pfam" id="PF00128">
    <property type="entry name" value="Alpha-amylase"/>
    <property type="match status" value="2"/>
</dbReference>
<dbReference type="SUPFAM" id="SSF81296">
    <property type="entry name" value="E set domains"/>
    <property type="match status" value="1"/>
</dbReference>
<name>A0A4U8Q3Q3_9FIRM</name>
<dbReference type="EC" id="3.2.1.135" evidence="5"/>
<dbReference type="STRING" id="180332.GCA_000797495_05760"/>
<evidence type="ECO:0000259" key="4">
    <source>
        <dbReference type="SMART" id="SM00642"/>
    </source>
</evidence>
<protein>
    <submittedName>
        <fullName evidence="5">Neopullulanase 1</fullName>
        <ecNumber evidence="5">3.2.1.135</ecNumber>
    </submittedName>
</protein>
<dbReference type="InterPro" id="IPR013783">
    <property type="entry name" value="Ig-like_fold"/>
</dbReference>
<sequence length="711" mass="83263">MDSNQLERIQRSWQYVMRMRPVFDMEALFSDETENYVMPMEPEPHETVTIRFRTAKNNVDAVYFISGADRLIMQFEESLGDFDYYKIEITVGENPLHYYFEIQTGKFRCFYNKRGVSRNLQEYYAFALVPGFKTPDWAKGAVMYQIMVDRFYNGDKSNDVEDREYFYIGDHASGVKDWNKRPAYMGIREFYGGDLQGVMDKLDYLQDLGVEVIYFNPIFVSPSNHKYDIQDYDYIDPHYGKIVSDGGQVLEPWDKDNTHATKYIKRVTDKENLEASNAFFAKLVEEVHNRGMKIILDGVFNHCGSFNKWLDRERIYENQPGYEKGAYIDKDSPYRSFFKFNNEHEWPYNAYYDGWWGHDTLPKLAYEESEKLYEYIMRIAGKWVSPPFNVDGWRLDVAADLGFSNEYNHKFWKEFRKVVKKANPDALILAEHYGDAGMWLKGDEWDTVMNYDAFMEPMTWFFTGMEKHSDEYREDMLGNHENFVGAMTHHMSNFLAPSLQVAMNELSNHDHSRFLTRTNHCVGRVANLGYEAAENFINKAVLREAVVMQMTWPGAPTIYYGDEAGVCGFTDPDNRRTYPWGQEDLELIQYHKDMIKIHKENPVLTHGSLKFLDSRRHCLSYGRFSADEQMIVIFNNSDGQQEFSIPVWQANIGNADRLLRLVLTDENGYTMEPLVYDICRGSVNVTMSRTSAMILKCVKTEWPDQEPGECF</sequence>
<feature type="domain" description="Glycosyl hydrolase family 13 catalytic" evidence="4">
    <location>
        <begin position="145"/>
        <end position="598"/>
    </location>
</feature>
<dbReference type="Gene3D" id="2.60.40.1180">
    <property type="entry name" value="Golgi alpha-mannosidase II"/>
    <property type="match status" value="1"/>
</dbReference>
<accession>A0A4U8Q3Q3</accession>
<dbReference type="PANTHER" id="PTHR10357">
    <property type="entry name" value="ALPHA-AMYLASE FAMILY MEMBER"/>
    <property type="match status" value="1"/>
</dbReference>
<dbReference type="SUPFAM" id="SSF51445">
    <property type="entry name" value="(Trans)glycosidases"/>
    <property type="match status" value="1"/>
</dbReference>
<dbReference type="AlphaFoldDB" id="A0A4U8Q3Q3"/>
<dbReference type="GO" id="GO:0031216">
    <property type="term" value="F:neopullulanase activity"/>
    <property type="evidence" value="ECO:0007669"/>
    <property type="project" value="UniProtKB-EC"/>
</dbReference>
<proteinExistence type="inferred from homology"/>
<evidence type="ECO:0000256" key="1">
    <source>
        <dbReference type="ARBA" id="ARBA00008061"/>
    </source>
</evidence>
<dbReference type="SUPFAM" id="SSF51011">
    <property type="entry name" value="Glycosyl hydrolase domain"/>
    <property type="match status" value="1"/>
</dbReference>
<evidence type="ECO:0000313" key="6">
    <source>
        <dbReference type="Proteomes" id="UP000306509"/>
    </source>
</evidence>
<dbReference type="Proteomes" id="UP000306509">
    <property type="component" value="Unassembled WGS sequence"/>
</dbReference>
<dbReference type="EMBL" id="QGQD01000078">
    <property type="protein sequence ID" value="TLC99008.1"/>
    <property type="molecule type" value="Genomic_DNA"/>
</dbReference>
<reference evidence="5 6" key="1">
    <citation type="journal article" date="2019" name="Anaerobe">
        <title>Detection of Robinsoniella peoriensis in multiple bone samples of a trauma patient.</title>
        <authorList>
            <person name="Schrottner P."/>
            <person name="Hartwich K."/>
            <person name="Bunk B."/>
            <person name="Schober I."/>
            <person name="Helbig S."/>
            <person name="Rudolph W.W."/>
            <person name="Gunzer F."/>
        </authorList>
    </citation>
    <scope>NUCLEOTIDE SEQUENCE [LARGE SCALE GENOMIC DNA]</scope>
    <source>
        <strain evidence="5 6">DSM 106044</strain>
    </source>
</reference>
<organism evidence="5 6">
    <name type="scientific">Robinsoniella peoriensis</name>
    <dbReference type="NCBI Taxonomy" id="180332"/>
    <lineage>
        <taxon>Bacteria</taxon>
        <taxon>Bacillati</taxon>
        <taxon>Bacillota</taxon>
        <taxon>Clostridia</taxon>
        <taxon>Lachnospirales</taxon>
        <taxon>Lachnospiraceae</taxon>
        <taxon>Robinsoniella</taxon>
    </lineage>
</organism>
<comment type="caution">
    <text evidence="5">The sequence shown here is derived from an EMBL/GenBank/DDBJ whole genome shotgun (WGS) entry which is preliminary data.</text>
</comment>
<evidence type="ECO:0000313" key="5">
    <source>
        <dbReference type="EMBL" id="TLC99008.1"/>
    </source>
</evidence>
<dbReference type="PANTHER" id="PTHR10357:SF210">
    <property type="entry name" value="MALTODEXTRIN GLUCOSIDASE"/>
    <property type="match status" value="1"/>
</dbReference>
<keyword evidence="6" id="KW-1185">Reference proteome</keyword>
<dbReference type="CDD" id="cd11338">
    <property type="entry name" value="AmyAc_CMD"/>
    <property type="match status" value="1"/>
</dbReference>
<dbReference type="InterPro" id="IPR014756">
    <property type="entry name" value="Ig_E-set"/>
</dbReference>
<dbReference type="Pfam" id="PF02903">
    <property type="entry name" value="Alpha-amylase_N"/>
    <property type="match status" value="1"/>
</dbReference>
<dbReference type="GO" id="GO:0005975">
    <property type="term" value="P:carbohydrate metabolic process"/>
    <property type="evidence" value="ECO:0007669"/>
    <property type="project" value="InterPro"/>
</dbReference>
<dbReference type="InterPro" id="IPR013780">
    <property type="entry name" value="Glyco_hydro_b"/>
</dbReference>
<dbReference type="SMART" id="SM00642">
    <property type="entry name" value="Aamy"/>
    <property type="match status" value="1"/>
</dbReference>
<dbReference type="InterPro" id="IPR004185">
    <property type="entry name" value="Glyco_hydro_13_lg-like_dom"/>
</dbReference>
<keyword evidence="3 5" id="KW-0326">Glycosidase</keyword>